<keyword evidence="2" id="KW-1185">Reference proteome</keyword>
<reference evidence="1 2" key="1">
    <citation type="journal article" date="2018" name="Nat. Ecol. Evol.">
        <title>Pezizomycetes genomes reveal the molecular basis of ectomycorrhizal truffle lifestyle.</title>
        <authorList>
            <person name="Murat C."/>
            <person name="Payen T."/>
            <person name="Noel B."/>
            <person name="Kuo A."/>
            <person name="Morin E."/>
            <person name="Chen J."/>
            <person name="Kohler A."/>
            <person name="Krizsan K."/>
            <person name="Balestrini R."/>
            <person name="Da Silva C."/>
            <person name="Montanini B."/>
            <person name="Hainaut M."/>
            <person name="Levati E."/>
            <person name="Barry K.W."/>
            <person name="Belfiori B."/>
            <person name="Cichocki N."/>
            <person name="Clum A."/>
            <person name="Dockter R.B."/>
            <person name="Fauchery L."/>
            <person name="Guy J."/>
            <person name="Iotti M."/>
            <person name="Le Tacon F."/>
            <person name="Lindquist E.A."/>
            <person name="Lipzen A."/>
            <person name="Malagnac F."/>
            <person name="Mello A."/>
            <person name="Molinier V."/>
            <person name="Miyauchi S."/>
            <person name="Poulain J."/>
            <person name="Riccioni C."/>
            <person name="Rubini A."/>
            <person name="Sitrit Y."/>
            <person name="Splivallo R."/>
            <person name="Traeger S."/>
            <person name="Wang M."/>
            <person name="Zifcakova L."/>
            <person name="Wipf D."/>
            <person name="Zambonelli A."/>
            <person name="Paolocci F."/>
            <person name="Nowrousian M."/>
            <person name="Ottonello S."/>
            <person name="Baldrian P."/>
            <person name="Spatafora J.W."/>
            <person name="Henrissat B."/>
            <person name="Nagy L.G."/>
            <person name="Aury J.M."/>
            <person name="Wincker P."/>
            <person name="Grigoriev I.V."/>
            <person name="Bonfante P."/>
            <person name="Martin F.M."/>
        </authorList>
    </citation>
    <scope>NUCLEOTIDE SEQUENCE [LARGE SCALE GENOMIC DNA]</scope>
    <source>
        <strain evidence="1 2">120613-1</strain>
    </source>
</reference>
<dbReference type="AlphaFoldDB" id="A0A3N4J166"/>
<evidence type="ECO:0000313" key="1">
    <source>
        <dbReference type="EMBL" id="RPA90957.1"/>
    </source>
</evidence>
<name>A0A3N4J166_9PEZI</name>
<gene>
    <name evidence="1" type="ORF">L873DRAFT_360269</name>
</gene>
<accession>A0A3N4J166</accession>
<dbReference type="EMBL" id="ML120509">
    <property type="protein sequence ID" value="RPA90957.1"/>
    <property type="molecule type" value="Genomic_DNA"/>
</dbReference>
<sequence length="113" mass="12650">MFFIHLRSVGDSGSCGLYLKGVSLTEEEHQGDNHGASQYIGSDHRECCEQTSESRSPFFPFIASSFPDIPSIEIHRNSYLFSGPLFHPTSINFSVRFNTSITVDSTFLYLFSA</sequence>
<organism evidence="1 2">
    <name type="scientific">Choiromyces venosus 120613-1</name>
    <dbReference type="NCBI Taxonomy" id="1336337"/>
    <lineage>
        <taxon>Eukaryota</taxon>
        <taxon>Fungi</taxon>
        <taxon>Dikarya</taxon>
        <taxon>Ascomycota</taxon>
        <taxon>Pezizomycotina</taxon>
        <taxon>Pezizomycetes</taxon>
        <taxon>Pezizales</taxon>
        <taxon>Tuberaceae</taxon>
        <taxon>Choiromyces</taxon>
    </lineage>
</organism>
<dbReference type="Proteomes" id="UP000276215">
    <property type="component" value="Unassembled WGS sequence"/>
</dbReference>
<evidence type="ECO:0000313" key="2">
    <source>
        <dbReference type="Proteomes" id="UP000276215"/>
    </source>
</evidence>
<proteinExistence type="predicted"/>
<protein>
    <submittedName>
        <fullName evidence="1">Uncharacterized protein</fullName>
    </submittedName>
</protein>